<proteinExistence type="predicted"/>
<evidence type="ECO:0000313" key="2">
    <source>
        <dbReference type="Proteomes" id="UP001155241"/>
    </source>
</evidence>
<accession>A0A9X2FHI1</accession>
<dbReference type="RefSeq" id="WP_252854212.1">
    <property type="nucleotide sequence ID" value="NZ_JAMXLR010000065.1"/>
</dbReference>
<reference evidence="1" key="1">
    <citation type="submission" date="2022-06" db="EMBL/GenBank/DDBJ databases">
        <title>Aeoliella straminimaris, a novel planctomycete from sediments.</title>
        <authorList>
            <person name="Vitorino I.R."/>
            <person name="Lage O.M."/>
        </authorList>
    </citation>
    <scope>NUCLEOTIDE SEQUENCE</scope>
    <source>
        <strain evidence="1">ICT_H6.2</strain>
    </source>
</reference>
<dbReference type="AlphaFoldDB" id="A0A9X2FHI1"/>
<gene>
    <name evidence="1" type="ORF">NG895_19550</name>
</gene>
<sequence>MNTPRRIRTVVVEVPVDNDWLSADRLAAGSTARSSRIKPSNLLPWSDPYIASLVHKLQDEVREEVHAEAEMPWNEPFEYESEEMPGFSIDTDVLLNR</sequence>
<comment type="caution">
    <text evidence="1">The sequence shown here is derived from an EMBL/GenBank/DDBJ whole genome shotgun (WGS) entry which is preliminary data.</text>
</comment>
<protein>
    <submittedName>
        <fullName evidence="1">Uncharacterized protein</fullName>
    </submittedName>
</protein>
<organism evidence="1 2">
    <name type="scientific">Aeoliella straminimaris</name>
    <dbReference type="NCBI Taxonomy" id="2954799"/>
    <lineage>
        <taxon>Bacteria</taxon>
        <taxon>Pseudomonadati</taxon>
        <taxon>Planctomycetota</taxon>
        <taxon>Planctomycetia</taxon>
        <taxon>Pirellulales</taxon>
        <taxon>Lacipirellulaceae</taxon>
        <taxon>Aeoliella</taxon>
    </lineage>
</organism>
<name>A0A9X2FHI1_9BACT</name>
<evidence type="ECO:0000313" key="1">
    <source>
        <dbReference type="EMBL" id="MCO6046101.1"/>
    </source>
</evidence>
<dbReference type="EMBL" id="JAMXLR010000065">
    <property type="protein sequence ID" value="MCO6046101.1"/>
    <property type="molecule type" value="Genomic_DNA"/>
</dbReference>
<keyword evidence="2" id="KW-1185">Reference proteome</keyword>
<dbReference type="Proteomes" id="UP001155241">
    <property type="component" value="Unassembled WGS sequence"/>
</dbReference>